<dbReference type="RefSeq" id="WP_070964655.1">
    <property type="nucleotide sequence ID" value="NZ_CP017603.1"/>
</dbReference>
<dbReference type="AlphaFoldDB" id="A0AAC9RRI5"/>
<sequence>MLCKKIENQNKKNPLTTSVGCKEKLSLVEKKTTKPSTAKYTITNSNCNLNFWGAGPMDQDLKFY</sequence>
<evidence type="ECO:0000313" key="3">
    <source>
        <dbReference type="Proteomes" id="UP000177894"/>
    </source>
</evidence>
<accession>A0AAC9RRI5</accession>
<gene>
    <name evidence="1" type="ORF">BJL90_04560</name>
    <name evidence="2" type="ORF">CLFO_41540</name>
</gene>
<reference evidence="2 4" key="2">
    <citation type="submission" date="2017-03" db="EMBL/GenBank/DDBJ databases">
        <title>Complete sequence of Clostridium formicaceticum DSM 92.</title>
        <authorList>
            <person name="Poehlein A."/>
            <person name="Karl M."/>
            <person name="Bengelsdorf F.R."/>
            <person name="Duerre P."/>
            <person name="Daniel R."/>
        </authorList>
    </citation>
    <scope>NUCLEOTIDE SEQUENCE [LARGE SCALE GENOMIC DNA]</scope>
    <source>
        <strain evidence="2 4">DSM 92</strain>
    </source>
</reference>
<dbReference type="Proteomes" id="UP000177894">
    <property type="component" value="Chromosome"/>
</dbReference>
<evidence type="ECO:0000313" key="1">
    <source>
        <dbReference type="EMBL" id="AOY75240.1"/>
    </source>
</evidence>
<proteinExistence type="predicted"/>
<organism evidence="2 4">
    <name type="scientific">Clostridium formicaceticum</name>
    <dbReference type="NCBI Taxonomy" id="1497"/>
    <lineage>
        <taxon>Bacteria</taxon>
        <taxon>Bacillati</taxon>
        <taxon>Bacillota</taxon>
        <taxon>Clostridia</taxon>
        <taxon>Eubacteriales</taxon>
        <taxon>Clostridiaceae</taxon>
        <taxon>Clostridium</taxon>
    </lineage>
</organism>
<evidence type="ECO:0000313" key="2">
    <source>
        <dbReference type="EMBL" id="ARE89673.1"/>
    </source>
</evidence>
<keyword evidence="3" id="KW-1185">Reference proteome</keyword>
<reference evidence="1 3" key="1">
    <citation type="submission" date="2016-10" db="EMBL/GenBank/DDBJ databases">
        <title>Complete Genome Sequence of Acetogen Clostridium formicoaceticum ATCC 27076.</title>
        <authorList>
            <person name="Bao T."/>
            <person name="Cheng C."/>
            <person name="Zhao J."/>
            <person name="Yang S.-T."/>
            <person name="Wang J."/>
            <person name="Wang M."/>
        </authorList>
    </citation>
    <scope>NUCLEOTIDE SEQUENCE [LARGE SCALE GENOMIC DNA]</scope>
    <source>
        <strain evidence="1 3">ATCC 27076</strain>
    </source>
</reference>
<evidence type="ECO:0000313" key="4">
    <source>
        <dbReference type="Proteomes" id="UP000192478"/>
    </source>
</evidence>
<dbReference type="KEGG" id="cfm:BJL90_04560"/>
<dbReference type="Proteomes" id="UP000192478">
    <property type="component" value="Chromosome"/>
</dbReference>
<name>A0AAC9RRI5_9CLOT</name>
<dbReference type="EMBL" id="CP017603">
    <property type="protein sequence ID" value="AOY75240.1"/>
    <property type="molecule type" value="Genomic_DNA"/>
</dbReference>
<protein>
    <submittedName>
        <fullName evidence="2">Uncharacterized protein</fullName>
    </submittedName>
</protein>
<dbReference type="EMBL" id="CP020559">
    <property type="protein sequence ID" value="ARE89673.1"/>
    <property type="molecule type" value="Genomic_DNA"/>
</dbReference>